<feature type="binding site" evidence="10">
    <location>
        <position position="191"/>
    </location>
    <ligand>
        <name>Mg(2+)</name>
        <dbReference type="ChEBI" id="CHEBI:18420"/>
        <label>1</label>
    </ligand>
</feature>
<comment type="caution">
    <text evidence="15">The sequence shown here is derived from an EMBL/GenBank/DDBJ whole genome shotgun (WGS) entry which is preliminary data.</text>
</comment>
<protein>
    <recommendedName>
        <fullName evidence="13">DNA-(apurinic or apyrimidinic site) endonuclease</fullName>
        <ecNumber evidence="13">3.1.-.-</ecNumber>
    </recommendedName>
</protein>
<evidence type="ECO:0000256" key="10">
    <source>
        <dbReference type="PIRSR" id="PIRSR604808-2"/>
    </source>
</evidence>
<evidence type="ECO:0000256" key="2">
    <source>
        <dbReference type="ARBA" id="ARBA00007092"/>
    </source>
</evidence>
<dbReference type="AlphaFoldDB" id="M7PA65"/>
<evidence type="ECO:0000256" key="11">
    <source>
        <dbReference type="PIRSR" id="PIRSR604808-3"/>
    </source>
</evidence>
<dbReference type="VEuPathDB" id="FungiDB:PNEG_00889"/>
<dbReference type="CDD" id="cd09088">
    <property type="entry name" value="Ape2-like_AP-endo"/>
    <property type="match status" value="1"/>
</dbReference>
<keyword evidence="13" id="KW-0227">DNA damage</keyword>
<evidence type="ECO:0000256" key="4">
    <source>
        <dbReference type="ARBA" id="ARBA00022771"/>
    </source>
</evidence>
<dbReference type="EMBL" id="AFWA02000003">
    <property type="protein sequence ID" value="EMR10740.1"/>
    <property type="molecule type" value="Genomic_DNA"/>
</dbReference>
<dbReference type="EC" id="3.1.-.-" evidence="13"/>
<dbReference type="OrthoDB" id="391817at2759"/>
<dbReference type="Gene3D" id="3.60.10.10">
    <property type="entry name" value="Endonuclease/exonuclease/phosphatase"/>
    <property type="match status" value="1"/>
</dbReference>
<comment type="similarity">
    <text evidence="2 13">Belongs to the DNA repair enzymes AP/ExoA family.</text>
</comment>
<evidence type="ECO:0000256" key="12">
    <source>
        <dbReference type="PROSITE-ProRule" id="PRU01343"/>
    </source>
</evidence>
<dbReference type="GO" id="GO:0006284">
    <property type="term" value="P:base-excision repair"/>
    <property type="evidence" value="ECO:0007669"/>
    <property type="project" value="TreeGrafter"/>
</dbReference>
<evidence type="ECO:0000256" key="5">
    <source>
        <dbReference type="ARBA" id="ARBA00022801"/>
    </source>
</evidence>
<feature type="binding site" evidence="10">
    <location>
        <position position="294"/>
    </location>
    <ligand>
        <name>Mg(2+)</name>
        <dbReference type="ChEBI" id="CHEBI:18420"/>
        <label>1</label>
    </ligand>
</feature>
<keyword evidence="8" id="KW-0539">Nucleus</keyword>
<accession>M7PA65</accession>
<evidence type="ECO:0000313" key="16">
    <source>
        <dbReference type="Proteomes" id="UP000011958"/>
    </source>
</evidence>
<name>M7PA65_PNEMU</name>
<evidence type="ECO:0000313" key="15">
    <source>
        <dbReference type="EMBL" id="EMR10740.1"/>
    </source>
</evidence>
<keyword evidence="13" id="KW-0234">DNA repair</keyword>
<keyword evidence="16" id="KW-1185">Reference proteome</keyword>
<keyword evidence="7 10" id="KW-0460">Magnesium</keyword>
<evidence type="ECO:0000256" key="13">
    <source>
        <dbReference type="RuleBase" id="RU362131"/>
    </source>
</evidence>
<feature type="binding site" evidence="10">
    <location>
        <position position="42"/>
    </location>
    <ligand>
        <name>Mg(2+)</name>
        <dbReference type="ChEBI" id="CHEBI:18420"/>
        <label>1</label>
    </ligand>
</feature>
<dbReference type="InterPro" id="IPR036691">
    <property type="entry name" value="Endo/exonu/phosph_ase_sf"/>
</dbReference>
<dbReference type="InterPro" id="IPR010666">
    <property type="entry name" value="Znf_GRF"/>
</dbReference>
<dbReference type="FunFam" id="3.60.10.10:FF:000079">
    <property type="entry name" value="DNA-(apurinic or apyrimidinic site) lyase"/>
    <property type="match status" value="1"/>
</dbReference>
<feature type="site" description="Transition state stabilizer" evidence="11">
    <location>
        <position position="191"/>
    </location>
</feature>
<feature type="domain" description="GRF-type" evidence="14">
    <location>
        <begin position="485"/>
        <end position="544"/>
    </location>
</feature>
<dbReference type="GO" id="GO:0005634">
    <property type="term" value="C:nucleus"/>
    <property type="evidence" value="ECO:0007669"/>
    <property type="project" value="EnsemblFungi"/>
</dbReference>
<dbReference type="GeneID" id="19894587"/>
<dbReference type="STRING" id="1069680.M7PA65"/>
<comment type="cofactor">
    <cofactor evidence="1">
        <name>Mn(2+)</name>
        <dbReference type="ChEBI" id="CHEBI:29035"/>
    </cofactor>
</comment>
<proteinExistence type="inferred from homology"/>
<dbReference type="GO" id="GO:0008270">
    <property type="term" value="F:zinc ion binding"/>
    <property type="evidence" value="ECO:0007669"/>
    <property type="project" value="UniProtKB-KW"/>
</dbReference>
<reference evidence="16" key="1">
    <citation type="journal article" date="2016" name="Nat. Commun.">
        <title>Genome analysis of three Pneumocystis species reveals adaptation mechanisms to life exclusively in mammalian hosts.</title>
        <authorList>
            <person name="Ma L."/>
            <person name="Chen Z."/>
            <person name="Huang D.W."/>
            <person name="Kutty G."/>
            <person name="Ishihara M."/>
            <person name="Wang H."/>
            <person name="Abouelleil A."/>
            <person name="Bishop L."/>
            <person name="Davey E."/>
            <person name="Deng R."/>
            <person name="Deng X."/>
            <person name="Fan L."/>
            <person name="Fantoni G."/>
            <person name="Fitzgerald M."/>
            <person name="Gogineni E."/>
            <person name="Goldberg J.M."/>
            <person name="Handley G."/>
            <person name="Hu X."/>
            <person name="Huber C."/>
            <person name="Jiao X."/>
            <person name="Jones K."/>
            <person name="Levin J.Z."/>
            <person name="Liu Y."/>
            <person name="Macdonald P."/>
            <person name="Melnikov A."/>
            <person name="Raley C."/>
            <person name="Sassi M."/>
            <person name="Sherman B.T."/>
            <person name="Song X."/>
            <person name="Sykes S."/>
            <person name="Tran B."/>
            <person name="Walsh L."/>
            <person name="Xia Y."/>
            <person name="Yang J."/>
            <person name="Young S."/>
            <person name="Zeng Q."/>
            <person name="Zheng X."/>
            <person name="Stephens R."/>
            <person name="Nusbaum C."/>
            <person name="Birren B.W."/>
            <person name="Azadi P."/>
            <person name="Lempicki R.A."/>
            <person name="Cuomo C.A."/>
            <person name="Kovacs J.A."/>
        </authorList>
    </citation>
    <scope>NUCLEOTIDE SEQUENCE [LARGE SCALE GENOMIC DNA]</scope>
    <source>
        <strain evidence="16">B123</strain>
    </source>
</reference>
<evidence type="ECO:0000256" key="6">
    <source>
        <dbReference type="ARBA" id="ARBA00022833"/>
    </source>
</evidence>
<dbReference type="GO" id="GO:0003906">
    <property type="term" value="F:DNA-(apurinic or apyrimidinic site) endonuclease activity"/>
    <property type="evidence" value="ECO:0007669"/>
    <property type="project" value="EnsemblFungi"/>
</dbReference>
<keyword evidence="4 12" id="KW-0863">Zinc-finger</keyword>
<dbReference type="PROSITE" id="PS00728">
    <property type="entry name" value="AP_NUCLEASE_F1_3"/>
    <property type="match status" value="1"/>
</dbReference>
<evidence type="ECO:0000256" key="9">
    <source>
        <dbReference type="PIRSR" id="PIRSR604808-1"/>
    </source>
</evidence>
<evidence type="ECO:0000256" key="8">
    <source>
        <dbReference type="ARBA" id="ARBA00023242"/>
    </source>
</evidence>
<evidence type="ECO:0000259" key="14">
    <source>
        <dbReference type="PROSITE" id="PS51999"/>
    </source>
</evidence>
<dbReference type="GO" id="GO:0004528">
    <property type="term" value="F:phosphodiesterase I activity"/>
    <property type="evidence" value="ECO:0007669"/>
    <property type="project" value="EnsemblFungi"/>
</dbReference>
<feature type="binding site" evidence="10">
    <location>
        <position position="293"/>
    </location>
    <ligand>
        <name>Mg(2+)</name>
        <dbReference type="ChEBI" id="CHEBI:18420"/>
        <label>1</label>
    </ligand>
</feature>
<feature type="active site" evidence="9">
    <location>
        <position position="150"/>
    </location>
</feature>
<dbReference type="InterPro" id="IPR020848">
    <property type="entry name" value="AP_endonuclease_F1_CS"/>
</dbReference>
<gene>
    <name evidence="15" type="ORF">PNEG_00889</name>
</gene>
<keyword evidence="10" id="KW-0464">Manganese</keyword>
<keyword evidence="3 10" id="KW-0479">Metal-binding</keyword>
<dbReference type="HOGENOM" id="CLU_010374_2_0_1"/>
<evidence type="ECO:0000256" key="3">
    <source>
        <dbReference type="ARBA" id="ARBA00022723"/>
    </source>
</evidence>
<feature type="site" description="Important for catalytic activity" evidence="11">
    <location>
        <position position="268"/>
    </location>
</feature>
<keyword evidence="5" id="KW-0378">Hydrolase</keyword>
<feature type="site" description="Interaction with DNA substrate" evidence="11">
    <location>
        <position position="294"/>
    </location>
</feature>
<dbReference type="PANTHER" id="PTHR22748">
    <property type="entry name" value="AP ENDONUCLEASE"/>
    <property type="match status" value="1"/>
</dbReference>
<dbReference type="PROSITE" id="PS51999">
    <property type="entry name" value="ZF_GRF"/>
    <property type="match status" value="1"/>
</dbReference>
<sequence length="545" mass="63671">MRLISWNCNGIRNLFDYQSKKSEKSLKFILEKFEADIVCFQETKIQRKDLTHDMINIPGYLSFYTFSKKRKGYSGVAIYVKESLCIPLKAEEGITGYLIHSGEGIPYIECPKSISIGGYTEMSDKHALELDQEGRCIILDLNLFVLFGVYCPLNSNSERNKFRQLWIETLDSRIRNLRKMKRNIVIMGDINIIRDDVDSSYKIDELQEGMEDFKDSCQRAWLNKLLLPHPEGFMIDLCRHFHPDRKEMFTCWNTKINARTCNFGTRIDYILISKELLPWFEFADIQANVMGSDHCPIFAEIKSQIYNWKGSGKTDNILDFLNKEGAFVDGILVSKLPKPPHLETHNFPEFSFQDIKLMFKKQEKLDSLEKKNKPYTLKNFLGRSATEPLSHFSKKKRLESFSNQSHLPSYFKNASGQLKNLDRKHEKDTSLKKEYNSLDSENINTKTILKISDTLKNDTKRDSEVLELRKKTWNNIFTKPSPPLCNVHQKPCIELRCKKPGLNFGRHFWICSNPISKEYKHQNISDSDMENKFKCGYFRWSSNHN</sequence>
<dbReference type="InterPro" id="IPR005135">
    <property type="entry name" value="Endo/exonuclease/phosphatase"/>
</dbReference>
<organism evidence="15 16">
    <name type="scientific">Pneumocystis murina (strain B123)</name>
    <name type="common">Mouse pneumocystis pneumonia agent</name>
    <name type="synonym">Pneumocystis carinii f. sp. muris</name>
    <dbReference type="NCBI Taxonomy" id="1069680"/>
    <lineage>
        <taxon>Eukaryota</taxon>
        <taxon>Fungi</taxon>
        <taxon>Dikarya</taxon>
        <taxon>Ascomycota</taxon>
        <taxon>Taphrinomycotina</taxon>
        <taxon>Pneumocystomycetes</taxon>
        <taxon>Pneumocystaceae</taxon>
        <taxon>Pneumocystis</taxon>
    </lineage>
</organism>
<feature type="active site" description="Proton acceptor" evidence="9">
    <location>
        <position position="294"/>
    </location>
</feature>
<feature type="binding site" evidence="10">
    <location>
        <position position="189"/>
    </location>
    <ligand>
        <name>Mg(2+)</name>
        <dbReference type="ChEBI" id="CHEBI:18420"/>
        <label>1</label>
    </ligand>
</feature>
<dbReference type="PANTHER" id="PTHR22748:SF4">
    <property type="entry name" value="DNA-(APURINIC OR APYRIMIDINIC SITE) ENDONUCLEASE 2"/>
    <property type="match status" value="1"/>
</dbReference>
<evidence type="ECO:0000256" key="7">
    <source>
        <dbReference type="ARBA" id="ARBA00022842"/>
    </source>
</evidence>
<dbReference type="GO" id="GO:0008311">
    <property type="term" value="F:double-stranded DNA 3'-5' DNA exonuclease activity"/>
    <property type="evidence" value="ECO:0007669"/>
    <property type="project" value="EnsemblFungi"/>
</dbReference>
<dbReference type="RefSeq" id="XP_007872800.1">
    <property type="nucleotide sequence ID" value="XM_007874609.1"/>
</dbReference>
<dbReference type="SUPFAM" id="SSF56219">
    <property type="entry name" value="DNase I-like"/>
    <property type="match status" value="1"/>
</dbReference>
<dbReference type="InterPro" id="IPR004808">
    <property type="entry name" value="AP_endonuc_1"/>
</dbReference>
<feature type="active site" description="Proton donor/acceptor" evidence="9">
    <location>
        <position position="189"/>
    </location>
</feature>
<feature type="binding site" evidence="10">
    <location>
        <position position="7"/>
    </location>
    <ligand>
        <name>Mg(2+)</name>
        <dbReference type="ChEBI" id="CHEBI:18420"/>
        <label>1</label>
    </ligand>
</feature>
<dbReference type="Proteomes" id="UP000011958">
    <property type="component" value="Unassembled WGS sequence"/>
</dbReference>
<evidence type="ECO:0000256" key="1">
    <source>
        <dbReference type="ARBA" id="ARBA00001936"/>
    </source>
</evidence>
<dbReference type="Pfam" id="PF03372">
    <property type="entry name" value="Exo_endo_phos"/>
    <property type="match status" value="1"/>
</dbReference>
<dbReference type="NCBIfam" id="TIGR00633">
    <property type="entry name" value="xth"/>
    <property type="match status" value="1"/>
</dbReference>
<comment type="cofactor">
    <cofactor evidence="10 13">
        <name>Mg(2+)</name>
        <dbReference type="ChEBI" id="CHEBI:18420"/>
    </cofactor>
    <cofactor evidence="10 13">
        <name>Mn(2+)</name>
        <dbReference type="ChEBI" id="CHEBI:29035"/>
    </cofactor>
    <text evidence="10 13">Probably binds two magnesium or manganese ions per subunit.</text>
</comment>
<keyword evidence="6" id="KW-0862">Zinc</keyword>
<dbReference type="GO" id="GO:0003677">
    <property type="term" value="F:DNA binding"/>
    <property type="evidence" value="ECO:0007669"/>
    <property type="project" value="InterPro"/>
</dbReference>
<dbReference type="eggNOG" id="KOG1294">
    <property type="taxonomic scope" value="Eukaryota"/>
</dbReference>
<dbReference type="PROSITE" id="PS51435">
    <property type="entry name" value="AP_NUCLEASE_F1_4"/>
    <property type="match status" value="1"/>
</dbReference>